<dbReference type="AlphaFoldDB" id="A0A1T4KWH7"/>
<organism evidence="1 2">
    <name type="scientific">Pilibacter termitis</name>
    <dbReference type="NCBI Taxonomy" id="263852"/>
    <lineage>
        <taxon>Bacteria</taxon>
        <taxon>Bacillati</taxon>
        <taxon>Bacillota</taxon>
        <taxon>Bacilli</taxon>
        <taxon>Lactobacillales</taxon>
        <taxon>Enterococcaceae</taxon>
        <taxon>Pilibacter</taxon>
    </lineage>
</organism>
<name>A0A1T4KWH7_9ENTE</name>
<evidence type="ECO:0000313" key="1">
    <source>
        <dbReference type="EMBL" id="SJZ46708.1"/>
    </source>
</evidence>
<dbReference type="EMBL" id="FUXI01000003">
    <property type="protein sequence ID" value="SJZ46708.1"/>
    <property type="molecule type" value="Genomic_DNA"/>
</dbReference>
<evidence type="ECO:0000313" key="2">
    <source>
        <dbReference type="Proteomes" id="UP000190328"/>
    </source>
</evidence>
<proteinExistence type="predicted"/>
<protein>
    <submittedName>
        <fullName evidence="1">Uncharacterized protein</fullName>
    </submittedName>
</protein>
<keyword evidence="2" id="KW-1185">Reference proteome</keyword>
<dbReference type="Proteomes" id="UP000190328">
    <property type="component" value="Unassembled WGS sequence"/>
</dbReference>
<accession>A0A1T4KWH7</accession>
<gene>
    <name evidence="1" type="ORF">SAMN02745116_00429</name>
</gene>
<dbReference type="RefSeq" id="WP_078806389.1">
    <property type="nucleotide sequence ID" value="NZ_FUXI01000003.1"/>
</dbReference>
<sequence length="238" mass="27648">MENNVLEASQAQSVVDGLLNGYKEYLELRNQMDEKLEVSAGFAYTKGNFIDDSVARKTSSFVEYCKKKAGESWEYLEFCFGEDKKSLFIVKNDYRLQRTFSKDLKKPTSQYLSNYAKINAPRIAEIRKGRKKVPNVTIQLELLEDFSIPENELSDYDSFYIVVYRTSAEKVIESVKLVLPDIETRELHMIQDLTPYLQTSLIVIEEEEYAAITGEKEEVIEVYDYEYTVPQEEKEAIQ</sequence>
<dbReference type="OrthoDB" id="2893237at2"/>
<reference evidence="1 2" key="1">
    <citation type="submission" date="2017-02" db="EMBL/GenBank/DDBJ databases">
        <authorList>
            <person name="Peterson S.W."/>
        </authorList>
    </citation>
    <scope>NUCLEOTIDE SEQUENCE [LARGE SCALE GENOMIC DNA]</scope>
    <source>
        <strain evidence="1 2">ATCC BAA-1030</strain>
    </source>
</reference>
<dbReference type="STRING" id="263852.SAMN02745116_00429"/>